<dbReference type="InterPro" id="IPR028994">
    <property type="entry name" value="Integrin_alpha_N"/>
</dbReference>
<feature type="chain" id="PRO_5041904808" evidence="8">
    <location>
        <begin position="22"/>
        <end position="645"/>
    </location>
</feature>
<keyword evidence="8" id="KW-0732">Signal</keyword>
<dbReference type="AlphaFoldDB" id="A0AAF3FV34"/>
<comment type="subcellular location">
    <subcellularLocation>
        <location evidence="1">Membrane</location>
        <topology evidence="1">Single-pass type I membrane protein</topology>
    </subcellularLocation>
</comment>
<dbReference type="WBParaSite" id="MBELARI_LOCUS9813">
    <property type="protein sequence ID" value="MBELARI_LOCUS9813"/>
    <property type="gene ID" value="MBELARI_LOCUS9813"/>
</dbReference>
<keyword evidence="4 7" id="KW-1133">Transmembrane helix</keyword>
<dbReference type="GO" id="GO:0005886">
    <property type="term" value="C:plasma membrane"/>
    <property type="evidence" value="ECO:0007669"/>
    <property type="project" value="TreeGrafter"/>
</dbReference>
<evidence type="ECO:0000313" key="10">
    <source>
        <dbReference type="Proteomes" id="UP000887575"/>
    </source>
</evidence>
<keyword evidence="10" id="KW-1185">Reference proteome</keyword>
<dbReference type="Proteomes" id="UP000887575">
    <property type="component" value="Unassembled WGS sequence"/>
</dbReference>
<evidence type="ECO:0000259" key="9">
    <source>
        <dbReference type="Pfam" id="PF23122"/>
    </source>
</evidence>
<protein>
    <submittedName>
        <fullName evidence="11">T-cell immunomodulatory protein</fullName>
    </submittedName>
</protein>
<organism evidence="10 11">
    <name type="scientific">Mesorhabditis belari</name>
    <dbReference type="NCBI Taxonomy" id="2138241"/>
    <lineage>
        <taxon>Eukaryota</taxon>
        <taxon>Metazoa</taxon>
        <taxon>Ecdysozoa</taxon>
        <taxon>Nematoda</taxon>
        <taxon>Chromadorea</taxon>
        <taxon>Rhabditida</taxon>
        <taxon>Rhabditina</taxon>
        <taxon>Rhabditomorpha</taxon>
        <taxon>Rhabditoidea</taxon>
        <taxon>Rhabditidae</taxon>
        <taxon>Mesorhabditinae</taxon>
        <taxon>Mesorhabditis</taxon>
    </lineage>
</organism>
<evidence type="ECO:0000313" key="11">
    <source>
        <dbReference type="WBParaSite" id="MBELARI_LOCUS9813"/>
    </source>
</evidence>
<keyword evidence="5 7" id="KW-0472">Membrane</keyword>
<evidence type="ECO:0000256" key="6">
    <source>
        <dbReference type="ARBA" id="ARBA00023180"/>
    </source>
</evidence>
<evidence type="ECO:0000256" key="7">
    <source>
        <dbReference type="SAM" id="Phobius"/>
    </source>
</evidence>
<sequence>MFPKTSIRTLVIFQGIVQCFALGSFPTPFGVDIVPHSGHICALGDVNGDRNTDLLIFRESIDEAKKGTMELAWVTQDEKGSFWNHTSTIPLTKYDKGNPPRCAVGDFDAESSLDLLITEKKGDGSYQIDKLMLWQYENGDFLFREANLCSFATTTFIEEPNFIDINGDGQADIIGVTKDMKLYCKLGTSMLHPAKECLPDLEPFSCDHLFDNWDLNFADKMPFFGAPWMFVDIDGDLSSELIVPSLSKNDKSLVFDVWSRPKIHPGEGKENSRWAMNEFVQIPSLPSTSHHGAPFVADFNGNGRMEIAVPTCSEERCETVTALSLLEIVGDCVDHCVKPAWEQASIDISGMKIVLSEGSKVLFRVGDFNLDGFPDLVATFKEPNAEKTFTKVVVNDECPDCPQNRTRKFQFKKMSLVEPWEAALGRVTLSTFFDLKEDGNLDILVEYHYSNKRRFSFIPSTEKDDTTFLKVQTYTNVCDGKGCRKGSSQNDIGSGITWPGVCMRFEMTDSWTNGKKEGISCQLPSTTHRSLSTPYALFGLGRSPNFVDKIYIGAPRFVDGKGQTGSFPQLVPNSRIIVIPPKGGLGSWTHRLFVTPSQLIIQSLIVLASVCLLLLLVVIILHIRERKEDRLERLAQSHRFHFDAM</sequence>
<name>A0AAF3FV34_9BILA</name>
<evidence type="ECO:0000256" key="1">
    <source>
        <dbReference type="ARBA" id="ARBA00004479"/>
    </source>
</evidence>
<evidence type="ECO:0000256" key="3">
    <source>
        <dbReference type="ARBA" id="ARBA00022692"/>
    </source>
</evidence>
<dbReference type="PANTHER" id="PTHR13412:SF0">
    <property type="entry name" value="T-CELL IMMUNOMODULATORY PROTEIN"/>
    <property type="match status" value="1"/>
</dbReference>
<keyword evidence="6" id="KW-0325">Glycoprotein</keyword>
<feature type="domain" description="T-cell immunomodulatory protein TIP C2" evidence="9">
    <location>
        <begin position="494"/>
        <end position="593"/>
    </location>
</feature>
<feature type="transmembrane region" description="Helical" evidence="7">
    <location>
        <begin position="599"/>
        <end position="623"/>
    </location>
</feature>
<dbReference type="PANTHER" id="PTHR13412">
    <property type="entry name" value="T-CELL IMMUNOMODULATORY PROTEIN HOMOLOG"/>
    <property type="match status" value="1"/>
</dbReference>
<evidence type="ECO:0000256" key="5">
    <source>
        <dbReference type="ARBA" id="ARBA00023136"/>
    </source>
</evidence>
<dbReference type="SUPFAM" id="SSF69318">
    <property type="entry name" value="Integrin alpha N-terminal domain"/>
    <property type="match status" value="1"/>
</dbReference>
<proteinExistence type="inferred from homology"/>
<dbReference type="Pfam" id="PF23122">
    <property type="entry name" value="C2_ITFG1"/>
    <property type="match status" value="1"/>
</dbReference>
<accession>A0AAF3FV34</accession>
<evidence type="ECO:0000256" key="2">
    <source>
        <dbReference type="ARBA" id="ARBA00006496"/>
    </source>
</evidence>
<feature type="signal peptide" evidence="8">
    <location>
        <begin position="1"/>
        <end position="21"/>
    </location>
</feature>
<reference evidence="11" key="1">
    <citation type="submission" date="2024-02" db="UniProtKB">
        <authorList>
            <consortium name="WormBaseParasite"/>
        </authorList>
    </citation>
    <scope>IDENTIFICATION</scope>
</reference>
<evidence type="ECO:0000256" key="4">
    <source>
        <dbReference type="ARBA" id="ARBA00022989"/>
    </source>
</evidence>
<dbReference type="InterPro" id="IPR024881">
    <property type="entry name" value="Tip"/>
</dbReference>
<keyword evidence="3 7" id="KW-0812">Transmembrane</keyword>
<comment type="similarity">
    <text evidence="2">Belongs to the TIP family.</text>
</comment>
<evidence type="ECO:0000256" key="8">
    <source>
        <dbReference type="SAM" id="SignalP"/>
    </source>
</evidence>
<dbReference type="InterPro" id="IPR057089">
    <property type="entry name" value="C2_TIP"/>
</dbReference>